<dbReference type="GO" id="GO:0005886">
    <property type="term" value="C:plasma membrane"/>
    <property type="evidence" value="ECO:0007669"/>
    <property type="project" value="UniProtKB-SubCell"/>
</dbReference>
<evidence type="ECO:0000256" key="6">
    <source>
        <dbReference type="ARBA" id="ARBA00022989"/>
    </source>
</evidence>
<comment type="caution">
    <text evidence="10">The sequence shown here is derived from an EMBL/GenBank/DDBJ whole genome shotgun (WGS) entry which is preliminary data.</text>
</comment>
<feature type="transmembrane region" description="Helical" evidence="8">
    <location>
        <begin position="160"/>
        <end position="179"/>
    </location>
</feature>
<evidence type="ECO:0000313" key="11">
    <source>
        <dbReference type="Proteomes" id="UP000580654"/>
    </source>
</evidence>
<organism evidence="10 11">
    <name type="scientific">Muricoccus pecuniae</name>
    <dbReference type="NCBI Taxonomy" id="693023"/>
    <lineage>
        <taxon>Bacteria</taxon>
        <taxon>Pseudomonadati</taxon>
        <taxon>Pseudomonadota</taxon>
        <taxon>Alphaproteobacteria</taxon>
        <taxon>Acetobacterales</taxon>
        <taxon>Roseomonadaceae</taxon>
        <taxon>Muricoccus</taxon>
    </lineage>
</organism>
<keyword evidence="6 8" id="KW-1133">Transmembrane helix</keyword>
<dbReference type="GO" id="GO:0042910">
    <property type="term" value="F:xenobiotic transmembrane transporter activity"/>
    <property type="evidence" value="ECO:0007669"/>
    <property type="project" value="InterPro"/>
</dbReference>
<evidence type="ECO:0000256" key="4">
    <source>
        <dbReference type="ARBA" id="ARBA00022475"/>
    </source>
</evidence>
<name>A0A840YAJ0_9PROT</name>
<keyword evidence="7 8" id="KW-0472">Membrane</keyword>
<dbReference type="InterPro" id="IPR004812">
    <property type="entry name" value="Efflux_drug-R_Bcr/CmlA"/>
</dbReference>
<feature type="transmembrane region" description="Helical" evidence="8">
    <location>
        <begin position="41"/>
        <end position="58"/>
    </location>
</feature>
<dbReference type="EMBL" id="JACIJD010000005">
    <property type="protein sequence ID" value="MBB5693377.1"/>
    <property type="molecule type" value="Genomic_DNA"/>
</dbReference>
<keyword evidence="8" id="KW-0997">Cell inner membrane</keyword>
<evidence type="ECO:0000313" key="10">
    <source>
        <dbReference type="EMBL" id="MBB5693377.1"/>
    </source>
</evidence>
<dbReference type="Proteomes" id="UP000580654">
    <property type="component" value="Unassembled WGS sequence"/>
</dbReference>
<dbReference type="GO" id="GO:0015385">
    <property type="term" value="F:sodium:proton antiporter activity"/>
    <property type="evidence" value="ECO:0007669"/>
    <property type="project" value="TreeGrafter"/>
</dbReference>
<feature type="transmembrane region" description="Helical" evidence="8">
    <location>
        <begin position="70"/>
        <end position="90"/>
    </location>
</feature>
<dbReference type="SUPFAM" id="SSF103473">
    <property type="entry name" value="MFS general substrate transporter"/>
    <property type="match status" value="1"/>
</dbReference>
<evidence type="ECO:0000256" key="5">
    <source>
        <dbReference type="ARBA" id="ARBA00022692"/>
    </source>
</evidence>
<dbReference type="CDD" id="cd17320">
    <property type="entry name" value="MFS_MdfA_MDR_like"/>
    <property type="match status" value="1"/>
</dbReference>
<dbReference type="Pfam" id="PF07690">
    <property type="entry name" value="MFS_1"/>
    <property type="match status" value="1"/>
</dbReference>
<comment type="caution">
    <text evidence="8">Lacks conserved residue(s) required for the propagation of feature annotation.</text>
</comment>
<dbReference type="Gene3D" id="1.20.1720.10">
    <property type="entry name" value="Multidrug resistance protein D"/>
    <property type="match status" value="1"/>
</dbReference>
<evidence type="ECO:0000256" key="2">
    <source>
        <dbReference type="ARBA" id="ARBA00006236"/>
    </source>
</evidence>
<comment type="similarity">
    <text evidence="2 8">Belongs to the major facilitator superfamily. Bcr/CmlA family.</text>
</comment>
<evidence type="ECO:0000256" key="7">
    <source>
        <dbReference type="ARBA" id="ARBA00023136"/>
    </source>
</evidence>
<dbReference type="NCBIfam" id="TIGR00710">
    <property type="entry name" value="efflux_Bcr_CflA"/>
    <property type="match status" value="1"/>
</dbReference>
<feature type="transmembrane region" description="Helical" evidence="8">
    <location>
        <begin position="366"/>
        <end position="384"/>
    </location>
</feature>
<comment type="subcellular location">
    <subcellularLocation>
        <location evidence="8">Cell inner membrane</location>
        <topology evidence="8">Multi-pass membrane protein</topology>
    </subcellularLocation>
    <subcellularLocation>
        <location evidence="1">Cell membrane</location>
        <topology evidence="1">Multi-pass membrane protein</topology>
    </subcellularLocation>
</comment>
<feature type="transmembrane region" description="Helical" evidence="8">
    <location>
        <begin position="275"/>
        <end position="295"/>
    </location>
</feature>
<reference evidence="10 11" key="1">
    <citation type="submission" date="2020-08" db="EMBL/GenBank/DDBJ databases">
        <title>Genomic Encyclopedia of Type Strains, Phase IV (KMG-IV): sequencing the most valuable type-strain genomes for metagenomic binning, comparative biology and taxonomic classification.</title>
        <authorList>
            <person name="Goeker M."/>
        </authorList>
    </citation>
    <scope>NUCLEOTIDE SEQUENCE [LARGE SCALE GENOMIC DNA]</scope>
    <source>
        <strain evidence="10 11">DSM 25622</strain>
    </source>
</reference>
<accession>A0A840YAJ0</accession>
<dbReference type="RefSeq" id="WP_184515429.1">
    <property type="nucleotide sequence ID" value="NZ_JACIJD010000005.1"/>
</dbReference>
<dbReference type="PANTHER" id="PTHR23502:SF132">
    <property type="entry name" value="POLYAMINE TRANSPORTER 2-RELATED"/>
    <property type="match status" value="1"/>
</dbReference>
<evidence type="ECO:0000256" key="8">
    <source>
        <dbReference type="RuleBase" id="RU365088"/>
    </source>
</evidence>
<evidence type="ECO:0000256" key="1">
    <source>
        <dbReference type="ARBA" id="ARBA00004651"/>
    </source>
</evidence>
<dbReference type="InterPro" id="IPR020846">
    <property type="entry name" value="MFS_dom"/>
</dbReference>
<proteinExistence type="inferred from homology"/>
<keyword evidence="4" id="KW-1003">Cell membrane</keyword>
<keyword evidence="11" id="KW-1185">Reference proteome</keyword>
<dbReference type="GO" id="GO:1990961">
    <property type="term" value="P:xenobiotic detoxification by transmembrane export across the plasma membrane"/>
    <property type="evidence" value="ECO:0007669"/>
    <property type="project" value="InterPro"/>
</dbReference>
<dbReference type="InterPro" id="IPR036259">
    <property type="entry name" value="MFS_trans_sf"/>
</dbReference>
<evidence type="ECO:0000256" key="3">
    <source>
        <dbReference type="ARBA" id="ARBA00022448"/>
    </source>
</evidence>
<keyword evidence="3 8" id="KW-0813">Transport</keyword>
<feature type="transmembrane region" description="Helical" evidence="8">
    <location>
        <begin position="301"/>
        <end position="319"/>
    </location>
</feature>
<feature type="domain" description="Major facilitator superfamily (MFS) profile" evidence="9">
    <location>
        <begin position="5"/>
        <end position="386"/>
    </location>
</feature>
<dbReference type="AlphaFoldDB" id="A0A840YAJ0"/>
<gene>
    <name evidence="10" type="ORF">FHS87_001406</name>
</gene>
<evidence type="ECO:0000259" key="9">
    <source>
        <dbReference type="PROSITE" id="PS50850"/>
    </source>
</evidence>
<feature type="transmembrane region" description="Helical" evidence="8">
    <location>
        <begin position="129"/>
        <end position="154"/>
    </location>
</feature>
<feature type="transmembrane region" description="Helical" evidence="8">
    <location>
        <begin position="200"/>
        <end position="227"/>
    </location>
</feature>
<dbReference type="PROSITE" id="PS50850">
    <property type="entry name" value="MFS"/>
    <property type="match status" value="1"/>
</dbReference>
<sequence>MPFWLPLLLGFLTAINPISTDMYLPGFPMMEAEFGSGTGGAQVTLATWFLGLAVGQVTQGGLSDRFGRRGPLMVGTVLYTLATIGCALAPSMGWLAAFRFLEAFGASASSVIPRAIVRDKVTGLEAARIMSRLILVMGAAPILAPSLGGLLLGVAGWRSIFWVMAAYGALSGLLVWWLLPDTLPPERRLRHGPAALLANYIRVLTEPVFLTHALLGAAVMFCMFAYISGAPAIYIEHFGMSPGSFAILFGCAAAGFIGGAQVNPWLVGRFGAGRVLTAASLALLGCASVLALVSWTGWGGIWGFFPPIVLMLTASSLIMPNSAVGSLARHGQRAGTASALMGTLQFTVAALGSAAVGALANGTPGPVAGVILFGAVVTVMLNGLRRRYG</sequence>
<keyword evidence="5 8" id="KW-0812">Transmembrane</keyword>
<feature type="transmembrane region" description="Helical" evidence="8">
    <location>
        <begin position="247"/>
        <end position="268"/>
    </location>
</feature>
<dbReference type="PANTHER" id="PTHR23502">
    <property type="entry name" value="MAJOR FACILITATOR SUPERFAMILY"/>
    <property type="match status" value="1"/>
</dbReference>
<dbReference type="InterPro" id="IPR011701">
    <property type="entry name" value="MFS"/>
</dbReference>
<protein>
    <recommendedName>
        <fullName evidence="8">Bcr/CflA family efflux transporter</fullName>
    </recommendedName>
</protein>
<feature type="transmembrane region" description="Helical" evidence="8">
    <location>
        <begin position="339"/>
        <end position="360"/>
    </location>
</feature>